<dbReference type="AlphaFoldDB" id="A0ABC9Q349"/>
<proteinExistence type="inferred from homology"/>
<dbReference type="PANTHER" id="PTHR30012">
    <property type="entry name" value="GENERAL SECRETION PATHWAY PROTEIN"/>
    <property type="match status" value="1"/>
</dbReference>
<reference evidence="9 10" key="1">
    <citation type="journal article" date="2012" name="MBio">
        <title>Identification of a highly transmissible animal-independent Staphylococcus aureus ST398 clone with distinct genomic and cell adhesion properties.</title>
        <authorList>
            <person name="Uhlemann A.C."/>
            <person name="Porcella S.F."/>
            <person name="Trivedi S."/>
            <person name="Sullivan S.B."/>
            <person name="Hafer C."/>
            <person name="Kennedy A.D."/>
            <person name="Barbian K.D."/>
            <person name="McCarthy A.J."/>
            <person name="Street C."/>
            <person name="Hirschberg D.L."/>
            <person name="Lipkin W.I."/>
            <person name="Lindsay J.A."/>
            <person name="DeLeo F.R."/>
            <person name="Lowy F.D."/>
        </authorList>
    </citation>
    <scope>NUCLEOTIDE SEQUENCE [LARGE SCALE GENOMIC DNA]</scope>
    <source>
        <strain evidence="9 10">DR10</strain>
    </source>
</reference>
<dbReference type="InterPro" id="IPR003004">
    <property type="entry name" value="GspF/PilC"/>
</dbReference>
<dbReference type="NCBIfam" id="NF041012">
    <property type="entry name" value="T4P_ComGB"/>
    <property type="match status" value="1"/>
</dbReference>
<organism evidence="9 10">
    <name type="scientific">Staphylococcus aureus subsp. aureus DR10</name>
    <dbReference type="NCBI Taxonomy" id="1155079"/>
    <lineage>
        <taxon>Bacteria</taxon>
        <taxon>Bacillati</taxon>
        <taxon>Bacillota</taxon>
        <taxon>Bacilli</taxon>
        <taxon>Bacillales</taxon>
        <taxon>Staphylococcaceae</taxon>
        <taxon>Staphylococcus</taxon>
    </lineage>
</organism>
<protein>
    <submittedName>
        <fullName evidence="9">ComG operon protein 2</fullName>
    </submittedName>
</protein>
<dbReference type="EMBL" id="AIDT01000001">
    <property type="protein sequence ID" value="EIA15327.1"/>
    <property type="molecule type" value="Genomic_DNA"/>
</dbReference>
<keyword evidence="3" id="KW-1003">Cell membrane</keyword>
<evidence type="ECO:0000256" key="4">
    <source>
        <dbReference type="ARBA" id="ARBA00022692"/>
    </source>
</evidence>
<dbReference type="PANTHER" id="PTHR30012:SF0">
    <property type="entry name" value="TYPE II SECRETION SYSTEM PROTEIN F-RELATED"/>
    <property type="match status" value="1"/>
</dbReference>
<feature type="domain" description="Type II secretion system protein GspF" evidence="8">
    <location>
        <begin position="230"/>
        <end position="350"/>
    </location>
</feature>
<comment type="similarity">
    <text evidence="2">Belongs to the GSP F family.</text>
</comment>
<comment type="subcellular location">
    <subcellularLocation>
        <location evidence="1">Cell membrane</location>
        <topology evidence="1">Multi-pass membrane protein</topology>
    </subcellularLocation>
</comment>
<comment type="caution">
    <text evidence="9">The sequence shown here is derived from an EMBL/GenBank/DDBJ whole genome shotgun (WGS) entry which is preliminary data.</text>
</comment>
<dbReference type="InterPro" id="IPR018076">
    <property type="entry name" value="T2SS_GspF_dom"/>
</dbReference>
<gene>
    <name evidence="9" type="ORF">ST398NM02_1608</name>
</gene>
<accession>A0ABC9Q349</accession>
<feature type="transmembrane region" description="Helical" evidence="7">
    <location>
        <begin position="331"/>
        <end position="352"/>
    </location>
</feature>
<dbReference type="InterPro" id="IPR047692">
    <property type="entry name" value="T4P_ComGB"/>
</dbReference>
<evidence type="ECO:0000256" key="1">
    <source>
        <dbReference type="ARBA" id="ARBA00004651"/>
    </source>
</evidence>
<keyword evidence="4 7" id="KW-0812">Transmembrane</keyword>
<dbReference type="InterPro" id="IPR042094">
    <property type="entry name" value="T2SS_GspF_sf"/>
</dbReference>
<feature type="transmembrane region" description="Helical" evidence="7">
    <location>
        <begin position="126"/>
        <end position="151"/>
    </location>
</feature>
<evidence type="ECO:0000256" key="5">
    <source>
        <dbReference type="ARBA" id="ARBA00022989"/>
    </source>
</evidence>
<keyword evidence="5 7" id="KW-1133">Transmembrane helix</keyword>
<sequence length="359" mass="41823">MSFVKLQWINTFKLHSKKRQLSKVQQIDLLSNLCNLLKYGFTLYQSFQFLNLQMTYKNKQLGTTILSEISNGAPCNQILSLIGYSDTIVMQVYLAERFGNIIDVLEETVNYMKVNRKSEQRLLKTLQYPLILVSIFIAMIIILNLTVIPQFQQLYTSMNIQLSSFQKTLSFFITSLPTIIVVMLIIVSMLAIIMKLIYNKLNMLNKINFVMKLPLISGYFQLFKTYFVTNELVLFYKNGITLQSIVDVYINHSSDPFRQFLGKYLLTYSEMGYGLPQILEKLKCFKPQLIKFVLQGEKRGKLEVELKLYSQILVKQIEDKAIKQTQFLQPILFLILGLFIVAIYLVIMLPMFQMMQSIK</sequence>
<feature type="domain" description="Type II secretion system protein GspF" evidence="8">
    <location>
        <begin position="30"/>
        <end position="149"/>
    </location>
</feature>
<dbReference type="Pfam" id="PF00482">
    <property type="entry name" value="T2SSF"/>
    <property type="match status" value="2"/>
</dbReference>
<name>A0ABC9Q349_STAA5</name>
<dbReference type="GO" id="GO:0005886">
    <property type="term" value="C:plasma membrane"/>
    <property type="evidence" value="ECO:0007669"/>
    <property type="project" value="UniProtKB-SubCell"/>
</dbReference>
<evidence type="ECO:0000313" key="9">
    <source>
        <dbReference type="EMBL" id="EIA15327.1"/>
    </source>
</evidence>
<evidence type="ECO:0000256" key="3">
    <source>
        <dbReference type="ARBA" id="ARBA00022475"/>
    </source>
</evidence>
<dbReference type="Proteomes" id="UP000003093">
    <property type="component" value="Unassembled WGS sequence"/>
</dbReference>
<evidence type="ECO:0000256" key="2">
    <source>
        <dbReference type="ARBA" id="ARBA00005745"/>
    </source>
</evidence>
<feature type="transmembrane region" description="Helical" evidence="7">
    <location>
        <begin position="171"/>
        <end position="197"/>
    </location>
</feature>
<dbReference type="Gene3D" id="1.20.81.30">
    <property type="entry name" value="Type II secretion system (T2SS), domain F"/>
    <property type="match status" value="2"/>
</dbReference>
<evidence type="ECO:0000259" key="8">
    <source>
        <dbReference type="Pfam" id="PF00482"/>
    </source>
</evidence>
<evidence type="ECO:0000256" key="7">
    <source>
        <dbReference type="SAM" id="Phobius"/>
    </source>
</evidence>
<evidence type="ECO:0000256" key="6">
    <source>
        <dbReference type="ARBA" id="ARBA00023136"/>
    </source>
</evidence>
<evidence type="ECO:0000313" key="10">
    <source>
        <dbReference type="Proteomes" id="UP000003093"/>
    </source>
</evidence>
<keyword evidence="6 7" id="KW-0472">Membrane</keyword>